<reference evidence="6 7" key="1">
    <citation type="submission" date="2018-08" db="EMBL/GenBank/DDBJ databases">
        <title>Actinomadura spongicola sp. nov., isolated from marine sponge Leucetta chagosensis.</title>
        <authorList>
            <person name="Li L."/>
            <person name="Lin H.W."/>
        </authorList>
    </citation>
    <scope>NUCLEOTIDE SEQUENCE [LARGE SCALE GENOMIC DNA]</scope>
    <source>
        <strain evidence="6 7">LHW52907</strain>
    </source>
</reference>
<feature type="signal peptide" evidence="4">
    <location>
        <begin position="1"/>
        <end position="22"/>
    </location>
</feature>
<comment type="caution">
    <text evidence="6">The sequence shown here is derived from an EMBL/GenBank/DDBJ whole genome shotgun (WGS) entry which is preliminary data.</text>
</comment>
<feature type="region of interest" description="Disordered" evidence="2">
    <location>
        <begin position="159"/>
        <end position="184"/>
    </location>
</feature>
<keyword evidence="3" id="KW-1133">Transmembrane helix</keyword>
<dbReference type="Gene3D" id="2.70.70.10">
    <property type="entry name" value="Glucose Permease (Domain IIA)"/>
    <property type="match status" value="1"/>
</dbReference>
<dbReference type="EMBL" id="QVNQ01000003">
    <property type="protein sequence ID" value="RFS85930.1"/>
    <property type="molecule type" value="Genomic_DNA"/>
</dbReference>
<evidence type="ECO:0000313" key="6">
    <source>
        <dbReference type="EMBL" id="RFS85930.1"/>
    </source>
</evidence>
<evidence type="ECO:0000256" key="4">
    <source>
        <dbReference type="SAM" id="SignalP"/>
    </source>
</evidence>
<gene>
    <name evidence="6" type="ORF">D0T12_12150</name>
</gene>
<evidence type="ECO:0000256" key="1">
    <source>
        <dbReference type="ARBA" id="ARBA00022729"/>
    </source>
</evidence>
<accession>A0A372GKM5</accession>
<keyword evidence="3" id="KW-0812">Transmembrane</keyword>
<evidence type="ECO:0000259" key="5">
    <source>
        <dbReference type="Pfam" id="PF01551"/>
    </source>
</evidence>
<dbReference type="SUPFAM" id="SSF51261">
    <property type="entry name" value="Duplicated hybrid motif"/>
    <property type="match status" value="1"/>
</dbReference>
<dbReference type="PANTHER" id="PTHR21666:SF289">
    <property type="entry name" value="L-ALA--D-GLU ENDOPEPTIDASE"/>
    <property type="match status" value="1"/>
</dbReference>
<name>A0A372GKM5_9ACTN</name>
<dbReference type="InterPro" id="IPR050570">
    <property type="entry name" value="Cell_wall_metabolism_enzyme"/>
</dbReference>
<dbReference type="PANTHER" id="PTHR21666">
    <property type="entry name" value="PEPTIDASE-RELATED"/>
    <property type="match status" value="1"/>
</dbReference>
<dbReference type="InterPro" id="IPR016047">
    <property type="entry name" value="M23ase_b-sheet_dom"/>
</dbReference>
<feature type="region of interest" description="Disordered" evidence="2">
    <location>
        <begin position="211"/>
        <end position="236"/>
    </location>
</feature>
<feature type="chain" id="PRO_5016786668" evidence="4">
    <location>
        <begin position="23"/>
        <end position="236"/>
    </location>
</feature>
<keyword evidence="7" id="KW-1185">Reference proteome</keyword>
<feature type="transmembrane region" description="Helical" evidence="3">
    <location>
        <begin position="183"/>
        <end position="204"/>
    </location>
</feature>
<keyword evidence="3" id="KW-0472">Membrane</keyword>
<dbReference type="CDD" id="cd12797">
    <property type="entry name" value="M23_peptidase"/>
    <property type="match status" value="1"/>
</dbReference>
<dbReference type="Proteomes" id="UP000262882">
    <property type="component" value="Unassembled WGS sequence"/>
</dbReference>
<organism evidence="6 7">
    <name type="scientific">Actinomadura spongiicola</name>
    <dbReference type="NCBI Taxonomy" id="2303421"/>
    <lineage>
        <taxon>Bacteria</taxon>
        <taxon>Bacillati</taxon>
        <taxon>Actinomycetota</taxon>
        <taxon>Actinomycetes</taxon>
        <taxon>Streptosporangiales</taxon>
        <taxon>Thermomonosporaceae</taxon>
        <taxon>Actinomadura</taxon>
    </lineage>
</organism>
<evidence type="ECO:0000256" key="3">
    <source>
        <dbReference type="SAM" id="Phobius"/>
    </source>
</evidence>
<dbReference type="AlphaFoldDB" id="A0A372GKM5"/>
<proteinExistence type="predicted"/>
<sequence>MSLLTLLLTCVIAVVAPGPVTPSPPPEDWRWPLGPPPPRVVRGFSPPTFPWGPGHRGVDLAARPGQPVYAAGPGRVTFADRLSGRGVVAIGHGVLRTTYLPVRASVRVGHRVTSGSRIGTVEDGLAHCPTTCLHWGLLQGSLYLNPLSLVQRQLRLLPHWDRPSPSENRPLPQRDPGTALRDATTATGGALTGMALSFTMAFVWRRRRTRALQHRRRRPPPGVIDLSRERRLRRTP</sequence>
<protein>
    <submittedName>
        <fullName evidence="6">M23 family peptidase</fullName>
    </submittedName>
</protein>
<dbReference type="RefSeq" id="WP_117399786.1">
    <property type="nucleotide sequence ID" value="NZ_QVNQ01000003.1"/>
</dbReference>
<evidence type="ECO:0000256" key="2">
    <source>
        <dbReference type="SAM" id="MobiDB-lite"/>
    </source>
</evidence>
<dbReference type="InterPro" id="IPR011055">
    <property type="entry name" value="Dup_hybrid_motif"/>
</dbReference>
<dbReference type="OrthoDB" id="5245088at2"/>
<evidence type="ECO:0000313" key="7">
    <source>
        <dbReference type="Proteomes" id="UP000262882"/>
    </source>
</evidence>
<dbReference type="GO" id="GO:0004222">
    <property type="term" value="F:metalloendopeptidase activity"/>
    <property type="evidence" value="ECO:0007669"/>
    <property type="project" value="TreeGrafter"/>
</dbReference>
<dbReference type="Pfam" id="PF01551">
    <property type="entry name" value="Peptidase_M23"/>
    <property type="match status" value="1"/>
</dbReference>
<feature type="domain" description="M23ase beta-sheet core" evidence="5">
    <location>
        <begin position="54"/>
        <end position="146"/>
    </location>
</feature>
<keyword evidence="1 4" id="KW-0732">Signal</keyword>